<reference evidence="3" key="2">
    <citation type="journal article" date="2022" name="Res Sq">
        <title>Comparative Genomics Reveals Insights into the Divergent Evolution of Astigmatic Mites and Household Pest Adaptations.</title>
        <authorList>
            <person name="Xiong Q."/>
            <person name="Wan A.T.-Y."/>
            <person name="Liu X.-Y."/>
            <person name="Fung C.S.-H."/>
            <person name="Xiao X."/>
            <person name="Malainual N."/>
            <person name="Hou J."/>
            <person name="Wang L."/>
            <person name="Wang M."/>
            <person name="Yang K."/>
            <person name="Cui Y."/>
            <person name="Leung E."/>
            <person name="Nong W."/>
            <person name="Shin S.-K."/>
            <person name="Au S."/>
            <person name="Jeong K.Y."/>
            <person name="Chew F.T."/>
            <person name="Hui J."/>
            <person name="Leung T.F."/>
            <person name="Tungtrongchitr A."/>
            <person name="Zhong N."/>
            <person name="Liu Z."/>
            <person name="Tsui S."/>
        </authorList>
    </citation>
    <scope>NUCLEOTIDE SEQUENCE</scope>
    <source>
        <strain evidence="3">Derf</strain>
        <tissue evidence="3">Whole organism</tissue>
    </source>
</reference>
<dbReference type="EMBL" id="ASGP02000004">
    <property type="protein sequence ID" value="KAH9511106.1"/>
    <property type="molecule type" value="Genomic_DNA"/>
</dbReference>
<reference evidence="3" key="1">
    <citation type="submission" date="2013-05" db="EMBL/GenBank/DDBJ databases">
        <authorList>
            <person name="Yim A.K.Y."/>
            <person name="Chan T.F."/>
            <person name="Ji K.M."/>
            <person name="Liu X.Y."/>
            <person name="Zhou J.W."/>
            <person name="Li R.Q."/>
            <person name="Yang K.Y."/>
            <person name="Li J."/>
            <person name="Li M."/>
            <person name="Law P.T.W."/>
            <person name="Wu Y.L."/>
            <person name="Cai Z.L."/>
            <person name="Qin H."/>
            <person name="Bao Y."/>
            <person name="Leung R.K.K."/>
            <person name="Ng P.K.S."/>
            <person name="Zou J."/>
            <person name="Zhong X.J."/>
            <person name="Ran P.X."/>
            <person name="Zhong N.S."/>
            <person name="Liu Z.G."/>
            <person name="Tsui S.K.W."/>
        </authorList>
    </citation>
    <scope>NUCLEOTIDE SEQUENCE</scope>
    <source>
        <strain evidence="3">Derf</strain>
        <tissue evidence="3">Whole organism</tissue>
    </source>
</reference>
<dbReference type="Gene3D" id="3.80.10.10">
    <property type="entry name" value="Ribonuclease Inhibitor"/>
    <property type="match status" value="1"/>
</dbReference>
<evidence type="ECO:0000259" key="2">
    <source>
        <dbReference type="Pfam" id="PF23066"/>
    </source>
</evidence>
<dbReference type="InterPro" id="IPR032675">
    <property type="entry name" value="LRR_dom_sf"/>
</dbReference>
<accession>A0A922HWZ3</accession>
<dbReference type="Proteomes" id="UP000790347">
    <property type="component" value="Unassembled WGS sequence"/>
</dbReference>
<keyword evidence="4" id="KW-1185">Reference proteome</keyword>
<dbReference type="InterPro" id="IPR056429">
    <property type="entry name" value="PH_CMIP"/>
</dbReference>
<proteinExistence type="predicted"/>
<organism evidence="3 4">
    <name type="scientific">Dermatophagoides farinae</name>
    <name type="common">American house dust mite</name>
    <dbReference type="NCBI Taxonomy" id="6954"/>
    <lineage>
        <taxon>Eukaryota</taxon>
        <taxon>Metazoa</taxon>
        <taxon>Ecdysozoa</taxon>
        <taxon>Arthropoda</taxon>
        <taxon>Chelicerata</taxon>
        <taxon>Arachnida</taxon>
        <taxon>Acari</taxon>
        <taxon>Acariformes</taxon>
        <taxon>Sarcoptiformes</taxon>
        <taxon>Astigmata</taxon>
        <taxon>Psoroptidia</taxon>
        <taxon>Analgoidea</taxon>
        <taxon>Pyroglyphidae</taxon>
        <taxon>Dermatophagoidinae</taxon>
        <taxon>Dermatophagoides</taxon>
    </lineage>
</organism>
<gene>
    <name evidence="3" type="ORF">DERF_009577</name>
</gene>
<feature type="region of interest" description="Disordered" evidence="1">
    <location>
        <begin position="1"/>
        <end position="53"/>
    </location>
</feature>
<dbReference type="InterPro" id="IPR052813">
    <property type="entry name" value="CMIP"/>
</dbReference>
<evidence type="ECO:0000313" key="4">
    <source>
        <dbReference type="Proteomes" id="UP000790347"/>
    </source>
</evidence>
<sequence>MAAPSSPSSSSSTTFESSSSSSSDLSPVSKSPTPSSDDNNSTSSSSSSGLSSLGSFAQTDIRITYESDEGTPLEENIVNHHHHHQRPQLPSLIINNNCKLLRQNGNNTAAAAAVFSSSLPSAFSSPSLSECGIEPSSSSSIITATTTTMHQQQKQQQQQQQSLMMMNTFNTIHHNHPNHHHSNNNLNLMIKNNNVKNAAHLRIQGLIFDQQQHLLISRATSMDEGIFQSPLNSPNRTSAPSSPIGPKFKIIHEGDVHLCRLNHQRTIVSKILSSKFLRRWETHRIYLTTVNMASKTPIGFMEVPVPYSQIENAYAVNRWDTNQKFYIRIVVSDGSVLLQLPNKWVRDQWLYSINWKRFMLKYQQILANPSIRPDVLTKELKNLIELTLTTPLQDECIYQTSLDVINELLLLRLKDFERDDEKTAEMQLAARKLNEEIIKLLSPFLERTNPSIEICRFLSKHCRKYPRSIVICEYYAEIVQRILKHNMDFGKYPRMRVLVQDYFVALNKHNDGNHLIQTFIYSVHGRTMMCPHPRVISNLVSVCLATIFSLFEYRQLDSIHHGHQSIKNVADTDLDQIDDEEWQIHVNCFIDMFRFISQYEDWRLSLAQILQPIPLPDSALGDPKFFLLFKPVIENLANDHRCDVHQMLLGIRENKSNWLDLYAPGNIGCDDDGQLWSIMLKTLIGCCCRRKRFYQVLIKSSLDACLLLALREDETCQTILCDMIEMELIENSSDVQQQIITTLQSTSTGQQQYDDLCQRQLHLREFQKKGGPKKLTLPSRSTDADLARLLSAGSFGDLESLSLAFTQVTSASAHHLIKLPSLRYLNLWSTQFSDSGLQLLAEHLTQLQVLNLCETPVTDKGLLYLTALKDLRKLNLNSTNLSSQTYEKLKQKLPSLQEVDVRYTDAW</sequence>
<dbReference type="PANTHER" id="PTHR25480:SF0">
    <property type="entry name" value="C-MAF-INDUCING PROTEIN"/>
    <property type="match status" value="1"/>
</dbReference>
<dbReference type="PANTHER" id="PTHR25480">
    <property type="entry name" value="LEUCINE-RICH REPEAT-CONTAINING PROTEIN 73"/>
    <property type="match status" value="1"/>
</dbReference>
<dbReference type="SUPFAM" id="SSF52047">
    <property type="entry name" value="RNI-like"/>
    <property type="match status" value="1"/>
</dbReference>
<evidence type="ECO:0000313" key="3">
    <source>
        <dbReference type="EMBL" id="KAH9511106.1"/>
    </source>
</evidence>
<comment type="caution">
    <text evidence="3">The sequence shown here is derived from an EMBL/GenBank/DDBJ whole genome shotgun (WGS) entry which is preliminary data.</text>
</comment>
<dbReference type="AlphaFoldDB" id="A0A922HWZ3"/>
<dbReference type="Pfam" id="PF23066">
    <property type="entry name" value="PH_21"/>
    <property type="match status" value="1"/>
</dbReference>
<protein>
    <recommendedName>
        <fullName evidence="2">C-Maf-inducing protein PH domain-containing protein</fullName>
    </recommendedName>
</protein>
<name>A0A922HWZ3_DERFA</name>
<dbReference type="SMART" id="SM00368">
    <property type="entry name" value="LRR_RI"/>
    <property type="match status" value="2"/>
</dbReference>
<feature type="domain" description="C-Maf-inducing protein PH" evidence="2">
    <location>
        <begin position="247"/>
        <end position="366"/>
    </location>
</feature>
<evidence type="ECO:0000256" key="1">
    <source>
        <dbReference type="SAM" id="MobiDB-lite"/>
    </source>
</evidence>